<dbReference type="InterPro" id="IPR004553">
    <property type="entry name" value="HMG_CoA_Rdtase_bac-typ"/>
</dbReference>
<comment type="similarity">
    <text evidence="1 3">Belongs to the HMG-CoA reductase family.</text>
</comment>
<dbReference type="PROSITE" id="PS50065">
    <property type="entry name" value="HMG_COA_REDUCTASE_4"/>
    <property type="match status" value="1"/>
</dbReference>
<comment type="pathway">
    <text evidence="3">Metabolic intermediate metabolism; (R)-mevalonate degradation; (S)-3-hydroxy-3-methylglutaryl-CoA from (R)-mevalonate: step 1/1.</text>
</comment>
<dbReference type="InterPro" id="IPR009023">
    <property type="entry name" value="HMG_CoA_Rdtase_NAD(P)-bd_sf"/>
</dbReference>
<dbReference type="Pfam" id="PF00368">
    <property type="entry name" value="HMG-CoA_red"/>
    <property type="match status" value="1"/>
</dbReference>
<dbReference type="PANTHER" id="PTHR10572:SF24">
    <property type="entry name" value="3-HYDROXY-3-METHYLGLUTARYL-COENZYME A REDUCTASE"/>
    <property type="match status" value="1"/>
</dbReference>
<dbReference type="Gene3D" id="3.90.770.10">
    <property type="entry name" value="3-hydroxy-3-methylglutaryl-coenzyme A Reductase, Chain A, domain 2"/>
    <property type="match status" value="2"/>
</dbReference>
<comment type="caution">
    <text evidence="4">The sequence shown here is derived from an EMBL/GenBank/DDBJ whole genome shotgun (WGS) entry which is preliminary data.</text>
</comment>
<proteinExistence type="inferred from homology"/>
<dbReference type="CDD" id="cd00644">
    <property type="entry name" value="HMG-CoA_reductase_classII"/>
    <property type="match status" value="1"/>
</dbReference>
<dbReference type="InterPro" id="IPR023076">
    <property type="entry name" value="HMG_CoA_Rdtase_CS"/>
</dbReference>
<name>A0A848LJH7_9BACT</name>
<dbReference type="GO" id="GO:0004420">
    <property type="term" value="F:hydroxymethylglutaryl-CoA reductase (NADPH) activity"/>
    <property type="evidence" value="ECO:0007669"/>
    <property type="project" value="InterPro"/>
</dbReference>
<dbReference type="InterPro" id="IPR023074">
    <property type="entry name" value="HMG_CoA_Rdtase_cat_sf"/>
</dbReference>
<evidence type="ECO:0000256" key="2">
    <source>
        <dbReference type="ARBA" id="ARBA00023002"/>
    </source>
</evidence>
<sequence>MSDTVTSRLAGFHKLPMEERLAVLAQMFRLAPEDLQQLRGTEALQPVLANQMIENAVGTFSLPLGLGLNMQVNGRDYLVPMAVEEPSVVAAVSFAAKIVREAGGFIAEADDSMMIGQVQVTRYGDPTVATERILEHKEQILALANSFHPSMVARGGGARDVEVRVLPAPEGPRGEPLLIVHILIDTQEAMGANLINTVAEGVAPLIEQITGGKVYLRILSNLADRRLARAMCRIPLAQLADFNMPGEEIAEGIAQASRFAEADPYRAATHNKGVMNGIDSVAIATGQDWRAIEAGAHAFACRGGQYRPLSTWYLEEGHLVGRIELPMALGTVGGPIKVHPGVQMALKLMRTSNVRELAMVFAAVGLAQNFAALRALGSVGIQKGHMALHARCVAVTAGARGHMVEKLANLLVKAGHVKVEKAKEILASLPAEDVAAATGTNV</sequence>
<reference evidence="4 5" key="1">
    <citation type="submission" date="2020-04" db="EMBL/GenBank/DDBJ databases">
        <title>Draft genome of Pyxidicoccus fallax type strain.</title>
        <authorList>
            <person name="Whitworth D.E."/>
        </authorList>
    </citation>
    <scope>NUCLEOTIDE SEQUENCE [LARGE SCALE GENOMIC DNA]</scope>
    <source>
        <strain evidence="4 5">DSM 14698</strain>
    </source>
</reference>
<organism evidence="4 5">
    <name type="scientific">Pyxidicoccus fallax</name>
    <dbReference type="NCBI Taxonomy" id="394095"/>
    <lineage>
        <taxon>Bacteria</taxon>
        <taxon>Pseudomonadati</taxon>
        <taxon>Myxococcota</taxon>
        <taxon>Myxococcia</taxon>
        <taxon>Myxococcales</taxon>
        <taxon>Cystobacterineae</taxon>
        <taxon>Myxococcaceae</taxon>
        <taxon>Pyxidicoccus</taxon>
    </lineage>
</organism>
<evidence type="ECO:0000256" key="1">
    <source>
        <dbReference type="ARBA" id="ARBA00007661"/>
    </source>
</evidence>
<dbReference type="SUPFAM" id="SSF56542">
    <property type="entry name" value="Substrate-binding domain of HMG-CoA reductase"/>
    <property type="match status" value="1"/>
</dbReference>
<dbReference type="SUPFAM" id="SSF55035">
    <property type="entry name" value="NAD-binding domain of HMG-CoA reductase"/>
    <property type="match status" value="1"/>
</dbReference>
<dbReference type="InterPro" id="IPR009029">
    <property type="entry name" value="HMG_CoA_Rdtase_sub-bd_dom_sf"/>
</dbReference>
<accession>A0A848LJH7</accession>
<dbReference type="AlphaFoldDB" id="A0A848LJH7"/>
<protein>
    <recommendedName>
        <fullName evidence="3">3-hydroxy-3-methylglutaryl coenzyme A reductase</fullName>
        <shortName evidence="3">HMG-CoA reductase</shortName>
        <ecNumber evidence="3">1.1.1.88</ecNumber>
    </recommendedName>
</protein>
<gene>
    <name evidence="4" type="ORF">HG543_24000</name>
</gene>
<dbReference type="GO" id="GO:0015936">
    <property type="term" value="P:coenzyme A metabolic process"/>
    <property type="evidence" value="ECO:0007669"/>
    <property type="project" value="InterPro"/>
</dbReference>
<keyword evidence="2 3" id="KW-0560">Oxidoreductase</keyword>
<evidence type="ECO:0000256" key="3">
    <source>
        <dbReference type="RuleBase" id="RU361219"/>
    </source>
</evidence>
<evidence type="ECO:0000313" key="4">
    <source>
        <dbReference type="EMBL" id="NMO17897.1"/>
    </source>
</evidence>
<dbReference type="Proteomes" id="UP000518300">
    <property type="component" value="Unassembled WGS sequence"/>
</dbReference>
<dbReference type="UniPathway" id="UPA00257">
    <property type="reaction ID" value="UER00367"/>
</dbReference>
<keyword evidence="5" id="KW-1185">Reference proteome</keyword>
<dbReference type="Gene3D" id="1.10.8.660">
    <property type="match status" value="1"/>
</dbReference>
<keyword evidence="3" id="KW-0520">NAD</keyword>
<comment type="catalytic activity">
    <reaction evidence="3">
        <text>(R)-mevalonate + 2 NAD(+) + CoA = (3S)-3-hydroxy-3-methylglutaryl-CoA + 2 NADH + 2 H(+)</text>
        <dbReference type="Rhea" id="RHEA:14833"/>
        <dbReference type="ChEBI" id="CHEBI:15378"/>
        <dbReference type="ChEBI" id="CHEBI:36464"/>
        <dbReference type="ChEBI" id="CHEBI:43074"/>
        <dbReference type="ChEBI" id="CHEBI:57287"/>
        <dbReference type="ChEBI" id="CHEBI:57540"/>
        <dbReference type="ChEBI" id="CHEBI:57945"/>
        <dbReference type="EC" id="1.1.1.88"/>
    </reaction>
</comment>
<dbReference type="GO" id="GO:0140643">
    <property type="term" value="F:hydroxymethylglutaryl-CoA reductase (NADH) activity"/>
    <property type="evidence" value="ECO:0007669"/>
    <property type="project" value="UniProtKB-EC"/>
</dbReference>
<dbReference type="RefSeq" id="WP_169347175.1">
    <property type="nucleotide sequence ID" value="NZ_JABBJJ010000114.1"/>
</dbReference>
<dbReference type="PANTHER" id="PTHR10572">
    <property type="entry name" value="3-HYDROXY-3-METHYLGLUTARYL-COENZYME A REDUCTASE"/>
    <property type="match status" value="1"/>
</dbReference>
<dbReference type="NCBIfam" id="TIGR00532">
    <property type="entry name" value="HMG_CoA_R_NAD"/>
    <property type="match status" value="1"/>
</dbReference>
<dbReference type="EMBL" id="JABBJJ010000114">
    <property type="protein sequence ID" value="NMO17897.1"/>
    <property type="molecule type" value="Genomic_DNA"/>
</dbReference>
<evidence type="ECO:0000313" key="5">
    <source>
        <dbReference type="Proteomes" id="UP000518300"/>
    </source>
</evidence>
<dbReference type="EC" id="1.1.1.88" evidence="3"/>
<dbReference type="PROSITE" id="PS01192">
    <property type="entry name" value="HMG_COA_REDUCTASE_3"/>
    <property type="match status" value="1"/>
</dbReference>
<dbReference type="InterPro" id="IPR002202">
    <property type="entry name" value="HMG_CoA_Rdtase"/>
</dbReference>